<feature type="transmembrane region" description="Helical" evidence="6">
    <location>
        <begin position="228"/>
        <end position="247"/>
    </location>
</feature>
<keyword evidence="2" id="KW-1003">Cell membrane</keyword>
<protein>
    <submittedName>
        <fullName evidence="7">ABC transporter permease</fullName>
    </submittedName>
</protein>
<dbReference type="PANTHER" id="PTHR32196">
    <property type="entry name" value="ABC TRANSPORTER PERMEASE PROTEIN YPHD-RELATED-RELATED"/>
    <property type="match status" value="1"/>
</dbReference>
<evidence type="ECO:0000256" key="2">
    <source>
        <dbReference type="ARBA" id="ARBA00022475"/>
    </source>
</evidence>
<comment type="caution">
    <text evidence="7">The sequence shown here is derived from an EMBL/GenBank/DDBJ whole genome shotgun (WGS) entry which is preliminary data.</text>
</comment>
<evidence type="ECO:0000256" key="3">
    <source>
        <dbReference type="ARBA" id="ARBA00022692"/>
    </source>
</evidence>
<dbReference type="InterPro" id="IPR001851">
    <property type="entry name" value="ABC_transp_permease"/>
</dbReference>
<dbReference type="RefSeq" id="WP_251943225.1">
    <property type="nucleotide sequence ID" value="NZ_JAMRYM010000003.1"/>
</dbReference>
<dbReference type="Pfam" id="PF02653">
    <property type="entry name" value="BPD_transp_2"/>
    <property type="match status" value="1"/>
</dbReference>
<organism evidence="7 8">
    <name type="scientific">Rathayibacter rubneri</name>
    <dbReference type="NCBI Taxonomy" id="2950106"/>
    <lineage>
        <taxon>Bacteria</taxon>
        <taxon>Bacillati</taxon>
        <taxon>Actinomycetota</taxon>
        <taxon>Actinomycetes</taxon>
        <taxon>Micrococcales</taxon>
        <taxon>Microbacteriaceae</taxon>
        <taxon>Rathayibacter</taxon>
    </lineage>
</organism>
<evidence type="ECO:0000256" key="1">
    <source>
        <dbReference type="ARBA" id="ARBA00004651"/>
    </source>
</evidence>
<name>A0A9X2IRS1_9MICO</name>
<dbReference type="CDD" id="cd06579">
    <property type="entry name" value="TM_PBP1_transp_AraH_like"/>
    <property type="match status" value="1"/>
</dbReference>
<evidence type="ECO:0000256" key="5">
    <source>
        <dbReference type="ARBA" id="ARBA00023136"/>
    </source>
</evidence>
<feature type="transmembrane region" description="Helical" evidence="6">
    <location>
        <begin position="309"/>
        <end position="328"/>
    </location>
</feature>
<evidence type="ECO:0000256" key="6">
    <source>
        <dbReference type="SAM" id="Phobius"/>
    </source>
</evidence>
<feature type="transmembrane region" description="Helical" evidence="6">
    <location>
        <begin position="178"/>
        <end position="205"/>
    </location>
</feature>
<evidence type="ECO:0000256" key="4">
    <source>
        <dbReference type="ARBA" id="ARBA00022989"/>
    </source>
</evidence>
<feature type="transmembrane region" description="Helical" evidence="6">
    <location>
        <begin position="27"/>
        <end position="46"/>
    </location>
</feature>
<feature type="transmembrane region" description="Helical" evidence="6">
    <location>
        <begin position="284"/>
        <end position="303"/>
    </location>
</feature>
<feature type="transmembrane region" description="Helical" evidence="6">
    <location>
        <begin position="259"/>
        <end position="277"/>
    </location>
</feature>
<sequence>MTTATFRSDPASTAAPRRRRVSVGFTVQRYALLMAWALVILIFSLLRPTTYFSAGNFQSIFGSQAVLLVLALGLLVALITGSFDLSIAANLTFSSMLLAILETQAGWPLPLAVVATLLSGAAIGLVNGYLVVELEIDSFIATLGTGTVLQGCVLWISGSQTVSGISNDLINLAANYRFLGISLGFWYGVALTLVLAYVLTFTAVGRRMLFVGKSKNVARLSGVNVKRVQWGSLVAAGLIAGFAGVLYTGSQGAADPTSGLGFMLPAFAACYLGATALQPGRFNPLGTFIAVFFLVSGITGLQILGASSFVQQLFYGVALVLAVALSQIPQRRLRKKG</sequence>
<keyword evidence="5 6" id="KW-0472">Membrane</keyword>
<gene>
    <name evidence="7" type="ORF">NB037_02185</name>
</gene>
<evidence type="ECO:0000313" key="7">
    <source>
        <dbReference type="EMBL" id="MCM6761217.1"/>
    </source>
</evidence>
<comment type="subcellular location">
    <subcellularLocation>
        <location evidence="1">Cell membrane</location>
        <topology evidence="1">Multi-pass membrane protein</topology>
    </subcellularLocation>
</comment>
<dbReference type="GO" id="GO:0022857">
    <property type="term" value="F:transmembrane transporter activity"/>
    <property type="evidence" value="ECO:0007669"/>
    <property type="project" value="InterPro"/>
</dbReference>
<dbReference type="EMBL" id="JAMRYM010000003">
    <property type="protein sequence ID" value="MCM6761217.1"/>
    <property type="molecule type" value="Genomic_DNA"/>
</dbReference>
<feature type="transmembrane region" description="Helical" evidence="6">
    <location>
        <begin position="139"/>
        <end position="158"/>
    </location>
</feature>
<accession>A0A9X2IRS1</accession>
<keyword evidence="3 6" id="KW-0812">Transmembrane</keyword>
<keyword evidence="4 6" id="KW-1133">Transmembrane helix</keyword>
<proteinExistence type="predicted"/>
<reference evidence="7" key="1">
    <citation type="submission" date="2022-06" db="EMBL/GenBank/DDBJ databases">
        <title>Whole genome shotgun sequencing (WGS) of Rathayibacter sp. ZW T2_19, isolated from stored onions (Allium cepa).</title>
        <authorList>
            <person name="Stoll D.A."/>
            <person name="Huch M."/>
        </authorList>
    </citation>
    <scope>NUCLEOTIDE SEQUENCE</scope>
    <source>
        <strain evidence="7">ZW T2_19</strain>
    </source>
</reference>
<feature type="transmembrane region" description="Helical" evidence="6">
    <location>
        <begin position="109"/>
        <end position="132"/>
    </location>
</feature>
<dbReference type="Proteomes" id="UP001155240">
    <property type="component" value="Unassembled WGS sequence"/>
</dbReference>
<evidence type="ECO:0000313" key="8">
    <source>
        <dbReference type="Proteomes" id="UP001155240"/>
    </source>
</evidence>
<feature type="transmembrane region" description="Helical" evidence="6">
    <location>
        <begin position="66"/>
        <end position="89"/>
    </location>
</feature>
<dbReference type="GO" id="GO:0005886">
    <property type="term" value="C:plasma membrane"/>
    <property type="evidence" value="ECO:0007669"/>
    <property type="project" value="UniProtKB-SubCell"/>
</dbReference>
<dbReference type="PANTHER" id="PTHR32196:SF72">
    <property type="entry name" value="RIBOSE IMPORT PERMEASE PROTEIN RBSC"/>
    <property type="match status" value="1"/>
</dbReference>
<dbReference type="AlphaFoldDB" id="A0A9X2IRS1"/>
<keyword evidence="8" id="KW-1185">Reference proteome</keyword>